<evidence type="ECO:0000313" key="4">
    <source>
        <dbReference type="EMBL" id="RMU75181.1"/>
    </source>
</evidence>
<evidence type="ECO:0000256" key="1">
    <source>
        <dbReference type="ARBA" id="ARBA00022679"/>
    </source>
</evidence>
<evidence type="ECO:0000313" key="5">
    <source>
        <dbReference type="Proteomes" id="UP000274315"/>
    </source>
</evidence>
<gene>
    <name evidence="4" type="ORF">ALP24_100511</name>
</gene>
<dbReference type="CDD" id="cd04301">
    <property type="entry name" value="NAT_SF"/>
    <property type="match status" value="1"/>
</dbReference>
<protein>
    <submittedName>
        <fullName evidence="4">Histone acetyltransferase HPA2 and related acetyltransferase</fullName>
    </submittedName>
</protein>
<dbReference type="PANTHER" id="PTHR43877">
    <property type="entry name" value="AMINOALKYLPHOSPHONATE N-ACETYLTRANSFERASE-RELATED-RELATED"/>
    <property type="match status" value="1"/>
</dbReference>
<dbReference type="InterPro" id="IPR000182">
    <property type="entry name" value="GNAT_dom"/>
</dbReference>
<keyword evidence="1 4" id="KW-0808">Transferase</keyword>
<reference evidence="4 5" key="1">
    <citation type="submission" date="2018-08" db="EMBL/GenBank/DDBJ databases">
        <title>Recombination of ecologically and evolutionarily significant loci maintains genetic cohesion in the Pseudomonas syringae species complex.</title>
        <authorList>
            <person name="Dillon M."/>
            <person name="Thakur S."/>
            <person name="Almeida R.N.D."/>
            <person name="Weir B.S."/>
            <person name="Guttman D.S."/>
        </authorList>
    </citation>
    <scope>NUCLEOTIDE SEQUENCE [LARGE SCALE GENOMIC DNA]</scope>
    <source>
        <strain evidence="4 5">ICMP 11935</strain>
    </source>
</reference>
<feature type="domain" description="N-acetyltransferase" evidence="3">
    <location>
        <begin position="27"/>
        <end position="197"/>
    </location>
</feature>
<dbReference type="GO" id="GO:0016747">
    <property type="term" value="F:acyltransferase activity, transferring groups other than amino-acyl groups"/>
    <property type="evidence" value="ECO:0007669"/>
    <property type="project" value="InterPro"/>
</dbReference>
<comment type="caution">
    <text evidence="4">The sequence shown here is derived from an EMBL/GenBank/DDBJ whole genome shotgun (WGS) entry which is preliminary data.</text>
</comment>
<dbReference type="Pfam" id="PF00583">
    <property type="entry name" value="Acetyltransf_1"/>
    <property type="match status" value="1"/>
</dbReference>
<evidence type="ECO:0000256" key="2">
    <source>
        <dbReference type="ARBA" id="ARBA00023315"/>
    </source>
</evidence>
<name>A0A3M5WX62_PSEAP</name>
<dbReference type="InterPro" id="IPR016181">
    <property type="entry name" value="Acyl_CoA_acyltransferase"/>
</dbReference>
<dbReference type="AlphaFoldDB" id="A0A3M5WX62"/>
<keyword evidence="2" id="KW-0012">Acyltransferase</keyword>
<dbReference type="SUPFAM" id="SSF55729">
    <property type="entry name" value="Acyl-CoA N-acyltransferases (Nat)"/>
    <property type="match status" value="1"/>
</dbReference>
<organism evidence="4 5">
    <name type="scientific">Pseudomonas syringae pv. aptata</name>
    <dbReference type="NCBI Taxonomy" id="83167"/>
    <lineage>
        <taxon>Bacteria</taxon>
        <taxon>Pseudomonadati</taxon>
        <taxon>Pseudomonadota</taxon>
        <taxon>Gammaproteobacteria</taxon>
        <taxon>Pseudomonadales</taxon>
        <taxon>Pseudomonadaceae</taxon>
        <taxon>Pseudomonas</taxon>
        <taxon>Pseudomonas syringae</taxon>
    </lineage>
</organism>
<evidence type="ECO:0000259" key="3">
    <source>
        <dbReference type="PROSITE" id="PS51186"/>
    </source>
</evidence>
<sequence>MSGMIRPSVCLMPGINRLMTNPSSMTFTLRDASSADALCLAALGMQVFLDTYATQGIRQSIAREALEAFSPANFAQQLIEPTTFIVVAELQGHLIGFAQVALRTDHAMVGVSNAAELQRLYVQERFTGRGAGRLLLDAAEQRATTRHASLLWATVWVGNPRALAFYPRQGYTWKGTPHYVFQGETHENHLFAKPLMTTD</sequence>
<dbReference type="Proteomes" id="UP000274315">
    <property type="component" value="Unassembled WGS sequence"/>
</dbReference>
<accession>A0A3M5WX62</accession>
<dbReference type="Gene3D" id="3.40.630.30">
    <property type="match status" value="1"/>
</dbReference>
<proteinExistence type="predicted"/>
<dbReference type="InterPro" id="IPR050832">
    <property type="entry name" value="Bact_Acetyltransf"/>
</dbReference>
<dbReference type="PROSITE" id="PS51186">
    <property type="entry name" value="GNAT"/>
    <property type="match status" value="1"/>
</dbReference>
<dbReference type="EMBL" id="RBUF01000237">
    <property type="protein sequence ID" value="RMU75181.1"/>
    <property type="molecule type" value="Genomic_DNA"/>
</dbReference>